<accession>A0AAD7HP09</accession>
<dbReference type="AlphaFoldDB" id="A0AAD7HP09"/>
<reference evidence="1" key="1">
    <citation type="submission" date="2023-03" db="EMBL/GenBank/DDBJ databases">
        <title>Massive genome expansion in bonnet fungi (Mycena s.s.) driven by repeated elements and novel gene families across ecological guilds.</title>
        <authorList>
            <consortium name="Lawrence Berkeley National Laboratory"/>
            <person name="Harder C.B."/>
            <person name="Miyauchi S."/>
            <person name="Viragh M."/>
            <person name="Kuo A."/>
            <person name="Thoen E."/>
            <person name="Andreopoulos B."/>
            <person name="Lu D."/>
            <person name="Skrede I."/>
            <person name="Drula E."/>
            <person name="Henrissat B."/>
            <person name="Morin E."/>
            <person name="Kohler A."/>
            <person name="Barry K."/>
            <person name="LaButti K."/>
            <person name="Morin E."/>
            <person name="Salamov A."/>
            <person name="Lipzen A."/>
            <person name="Mereny Z."/>
            <person name="Hegedus B."/>
            <person name="Baldrian P."/>
            <person name="Stursova M."/>
            <person name="Weitz H."/>
            <person name="Taylor A."/>
            <person name="Grigoriev I.V."/>
            <person name="Nagy L.G."/>
            <person name="Martin F."/>
            <person name="Kauserud H."/>
        </authorList>
    </citation>
    <scope>NUCLEOTIDE SEQUENCE</scope>
    <source>
        <strain evidence="1">CBHHK182m</strain>
    </source>
</reference>
<organism evidence="1 2">
    <name type="scientific">Mycena metata</name>
    <dbReference type="NCBI Taxonomy" id="1033252"/>
    <lineage>
        <taxon>Eukaryota</taxon>
        <taxon>Fungi</taxon>
        <taxon>Dikarya</taxon>
        <taxon>Basidiomycota</taxon>
        <taxon>Agaricomycotina</taxon>
        <taxon>Agaricomycetes</taxon>
        <taxon>Agaricomycetidae</taxon>
        <taxon>Agaricales</taxon>
        <taxon>Marasmiineae</taxon>
        <taxon>Mycenaceae</taxon>
        <taxon>Mycena</taxon>
    </lineage>
</organism>
<name>A0AAD7HP09_9AGAR</name>
<keyword evidence="2" id="KW-1185">Reference proteome</keyword>
<evidence type="ECO:0000313" key="1">
    <source>
        <dbReference type="EMBL" id="KAJ7725080.1"/>
    </source>
</evidence>
<protein>
    <submittedName>
        <fullName evidence="1">Uncharacterized protein</fullName>
    </submittedName>
</protein>
<dbReference type="EMBL" id="JARKIB010000197">
    <property type="protein sequence ID" value="KAJ7725080.1"/>
    <property type="molecule type" value="Genomic_DNA"/>
</dbReference>
<dbReference type="Proteomes" id="UP001215598">
    <property type="component" value="Unassembled WGS sequence"/>
</dbReference>
<gene>
    <name evidence="1" type="ORF">B0H16DRAFT_1595191</name>
</gene>
<sequence>MIPLLAASALAVNVTVFTNFNCGGTSAVFPADSSCHSFSGRNSFLVSDAAEHCVSVYSGAACESSTFQFPNPNQDGECTNIEASVIIQSFSASADNTCAN</sequence>
<proteinExistence type="predicted"/>
<comment type="caution">
    <text evidence="1">The sequence shown here is derived from an EMBL/GenBank/DDBJ whole genome shotgun (WGS) entry which is preliminary data.</text>
</comment>
<evidence type="ECO:0000313" key="2">
    <source>
        <dbReference type="Proteomes" id="UP001215598"/>
    </source>
</evidence>